<dbReference type="InterPro" id="IPR002937">
    <property type="entry name" value="Amino_oxidase"/>
</dbReference>
<proteinExistence type="predicted"/>
<dbReference type="AlphaFoldDB" id="A0A518EYK8"/>
<dbReference type="PANTHER" id="PTHR21197:SF0">
    <property type="entry name" value="UDP-GALACTOPYRANOSE MUTASE"/>
    <property type="match status" value="1"/>
</dbReference>
<gene>
    <name evidence="2" type="primary">glf</name>
    <name evidence="2" type="ORF">Poly30_47350</name>
</gene>
<protein>
    <submittedName>
        <fullName evidence="2">UDP-galactopyranose mutase</fullName>
        <ecNumber evidence="2">5.4.99.9</ecNumber>
    </submittedName>
</protein>
<dbReference type="GO" id="GO:0005829">
    <property type="term" value="C:cytosol"/>
    <property type="evidence" value="ECO:0007669"/>
    <property type="project" value="TreeGrafter"/>
</dbReference>
<name>A0A518EYK8_9BACT</name>
<sequence length="444" mass="48884">MLAILGGGIAGLAAAAEADRLGLSYQLFEATSEFGGNARTFEVDGFRFDAGAHRLHDRNSAVTTRVNEWLEGDMAEVHAPSRIRHGDTYLDFPLTPGNLLRRLKPGEGARALASYALARIANRRKARNFQELCYSRFGRALADPFLIRYSEKLWGAPASELSTEIAGRRLDALSLRSLFVQRAEPAHLEGSFFYPTRGIGAIAEALAKGCSPGSLHTGHAITAMEHDGRRVREIVLNGQTRVPVHHVISTLPLAQQSRLMRPAPKARLMDAAAGLLYRHVIVVAVFLKRSQKSRYASTYYPDADVPFTRVHEPNARSAAMSPEGCTSLVAELVRFETDADWTRSDADLVAEVTRALARTGALEPDEIVGHAVRRLRNAYPVLRTEDVLHAHSLRESQTRLSNLELVGRAATFRYLHIHDLIGSALASVQRIAGEDREQFLEVAS</sequence>
<dbReference type="InterPro" id="IPR036188">
    <property type="entry name" value="FAD/NAD-bd_sf"/>
</dbReference>
<dbReference type="GO" id="GO:0008767">
    <property type="term" value="F:UDP-galactopyranose mutase activity"/>
    <property type="evidence" value="ECO:0007669"/>
    <property type="project" value="UniProtKB-EC"/>
</dbReference>
<reference evidence="2 3" key="1">
    <citation type="submission" date="2019-02" db="EMBL/GenBank/DDBJ databases">
        <title>Deep-cultivation of Planctomycetes and their phenomic and genomic characterization uncovers novel biology.</title>
        <authorList>
            <person name="Wiegand S."/>
            <person name="Jogler M."/>
            <person name="Boedeker C."/>
            <person name="Pinto D."/>
            <person name="Vollmers J."/>
            <person name="Rivas-Marin E."/>
            <person name="Kohn T."/>
            <person name="Peeters S.H."/>
            <person name="Heuer A."/>
            <person name="Rast P."/>
            <person name="Oberbeckmann S."/>
            <person name="Bunk B."/>
            <person name="Jeske O."/>
            <person name="Meyerdierks A."/>
            <person name="Storesund J.E."/>
            <person name="Kallscheuer N."/>
            <person name="Luecker S."/>
            <person name="Lage O.M."/>
            <person name="Pohl T."/>
            <person name="Merkel B.J."/>
            <person name="Hornburger P."/>
            <person name="Mueller R.-W."/>
            <person name="Bruemmer F."/>
            <person name="Labrenz M."/>
            <person name="Spormann A.M."/>
            <person name="Op den Camp H."/>
            <person name="Overmann J."/>
            <person name="Amann R."/>
            <person name="Jetten M.S.M."/>
            <person name="Mascher T."/>
            <person name="Medema M.H."/>
            <person name="Devos D.P."/>
            <person name="Kaster A.-K."/>
            <person name="Ovreas L."/>
            <person name="Rohde M."/>
            <person name="Galperin M.Y."/>
            <person name="Jogler C."/>
        </authorList>
    </citation>
    <scope>NUCLEOTIDE SEQUENCE [LARGE SCALE GENOMIC DNA]</scope>
    <source>
        <strain evidence="2 3">Poly30</strain>
    </source>
</reference>
<dbReference type="GO" id="GO:0050660">
    <property type="term" value="F:flavin adenine dinucleotide binding"/>
    <property type="evidence" value="ECO:0007669"/>
    <property type="project" value="TreeGrafter"/>
</dbReference>
<evidence type="ECO:0000259" key="1">
    <source>
        <dbReference type="Pfam" id="PF01593"/>
    </source>
</evidence>
<feature type="domain" description="Amine oxidase" evidence="1">
    <location>
        <begin position="9"/>
        <end position="431"/>
    </location>
</feature>
<evidence type="ECO:0000313" key="3">
    <source>
        <dbReference type="Proteomes" id="UP000320390"/>
    </source>
</evidence>
<dbReference type="EC" id="5.4.99.9" evidence="2"/>
<dbReference type="GO" id="GO:0016491">
    <property type="term" value="F:oxidoreductase activity"/>
    <property type="evidence" value="ECO:0007669"/>
    <property type="project" value="InterPro"/>
</dbReference>
<dbReference type="RefSeq" id="WP_145203121.1">
    <property type="nucleotide sequence ID" value="NZ_CP036434.1"/>
</dbReference>
<dbReference type="Pfam" id="PF01593">
    <property type="entry name" value="Amino_oxidase"/>
    <property type="match status" value="1"/>
</dbReference>
<dbReference type="EMBL" id="CP036434">
    <property type="protein sequence ID" value="QDV09178.1"/>
    <property type="molecule type" value="Genomic_DNA"/>
</dbReference>
<dbReference type="Gene3D" id="3.50.50.60">
    <property type="entry name" value="FAD/NAD(P)-binding domain"/>
    <property type="match status" value="1"/>
</dbReference>
<keyword evidence="2" id="KW-0413">Isomerase</keyword>
<dbReference type="PANTHER" id="PTHR21197">
    <property type="entry name" value="UDP-GALACTOPYRANOSE MUTASE"/>
    <property type="match status" value="1"/>
</dbReference>
<dbReference type="Proteomes" id="UP000320390">
    <property type="component" value="Chromosome"/>
</dbReference>
<evidence type="ECO:0000313" key="2">
    <source>
        <dbReference type="EMBL" id="QDV09178.1"/>
    </source>
</evidence>
<dbReference type="SUPFAM" id="SSF51905">
    <property type="entry name" value="FAD/NAD(P)-binding domain"/>
    <property type="match status" value="1"/>
</dbReference>
<keyword evidence="3" id="KW-1185">Reference proteome</keyword>
<accession>A0A518EYK8</accession>
<organism evidence="2 3">
    <name type="scientific">Saltatorellus ferox</name>
    <dbReference type="NCBI Taxonomy" id="2528018"/>
    <lineage>
        <taxon>Bacteria</taxon>
        <taxon>Pseudomonadati</taxon>
        <taxon>Planctomycetota</taxon>
        <taxon>Planctomycetia</taxon>
        <taxon>Planctomycetia incertae sedis</taxon>
        <taxon>Saltatorellus</taxon>
    </lineage>
</organism>
<dbReference type="OrthoDB" id="9767561at2"/>